<dbReference type="AlphaFoldDB" id="A0A9R0Y3S6"/>
<evidence type="ECO:0000313" key="2">
    <source>
        <dbReference type="Proteomes" id="UP000324705"/>
    </source>
</evidence>
<organism evidence="1 2">
    <name type="scientific">Triticum turgidum subsp. durum</name>
    <name type="common">Durum wheat</name>
    <name type="synonym">Triticum durum</name>
    <dbReference type="NCBI Taxonomy" id="4567"/>
    <lineage>
        <taxon>Eukaryota</taxon>
        <taxon>Viridiplantae</taxon>
        <taxon>Streptophyta</taxon>
        <taxon>Embryophyta</taxon>
        <taxon>Tracheophyta</taxon>
        <taxon>Spermatophyta</taxon>
        <taxon>Magnoliopsida</taxon>
        <taxon>Liliopsida</taxon>
        <taxon>Poales</taxon>
        <taxon>Poaceae</taxon>
        <taxon>BOP clade</taxon>
        <taxon>Pooideae</taxon>
        <taxon>Triticodae</taxon>
        <taxon>Triticeae</taxon>
        <taxon>Triticinae</taxon>
        <taxon>Triticum</taxon>
    </lineage>
</organism>
<gene>
    <name evidence="1" type="ORF">TRITD_6Av1G161270</name>
</gene>
<dbReference type="Gramene" id="TRITD6Av1G161270.1">
    <property type="protein sequence ID" value="TRITD6Av1G161270.1"/>
    <property type="gene ID" value="TRITD6Av1G161270"/>
</dbReference>
<protein>
    <submittedName>
        <fullName evidence="1">Uncharacterized protein</fullName>
    </submittedName>
</protein>
<sequence length="98" mass="11654">MFTCILYNVNDRIKMNGVLLTKKTWKIEVWRSPEQRKSVFVFRFLHKHRCRIFWISTRGIIQCGGENIQQPRLPGFATSQPLDRLHPTADNHCYSYTI</sequence>
<proteinExistence type="predicted"/>
<reference evidence="1 2" key="1">
    <citation type="submission" date="2017-09" db="EMBL/GenBank/DDBJ databases">
        <authorList>
            <consortium name="International Durum Wheat Genome Sequencing Consortium (IDWGSC)"/>
            <person name="Milanesi L."/>
        </authorList>
    </citation>
    <scope>NUCLEOTIDE SEQUENCE [LARGE SCALE GENOMIC DNA]</scope>
    <source>
        <strain evidence="2">cv. Svevo</strain>
    </source>
</reference>
<dbReference type="Proteomes" id="UP000324705">
    <property type="component" value="Chromosome 6A"/>
</dbReference>
<accession>A0A9R0Y3S6</accession>
<keyword evidence="2" id="KW-1185">Reference proteome</keyword>
<dbReference type="EMBL" id="LT934121">
    <property type="protein sequence ID" value="VAI47926.1"/>
    <property type="molecule type" value="Genomic_DNA"/>
</dbReference>
<name>A0A9R0Y3S6_TRITD</name>
<evidence type="ECO:0000313" key="1">
    <source>
        <dbReference type="EMBL" id="VAI47926.1"/>
    </source>
</evidence>